<evidence type="ECO:0000259" key="8">
    <source>
        <dbReference type="PROSITE" id="PS51721"/>
    </source>
</evidence>
<dbReference type="InterPro" id="IPR006073">
    <property type="entry name" value="GTP-bd"/>
</dbReference>
<dbReference type="InterPro" id="IPR043358">
    <property type="entry name" value="GNL1-like"/>
</dbReference>
<dbReference type="GO" id="GO:0000054">
    <property type="term" value="P:ribosomal subunit export from nucleus"/>
    <property type="evidence" value="ECO:0007669"/>
    <property type="project" value="TreeGrafter"/>
</dbReference>
<dbReference type="InterPro" id="IPR030378">
    <property type="entry name" value="G_CP_dom"/>
</dbReference>
<feature type="compositionally biased region" description="Acidic residues" evidence="7">
    <location>
        <begin position="267"/>
        <end position="297"/>
    </location>
</feature>
<keyword evidence="10" id="KW-1185">Reference proteome</keyword>
<keyword evidence="5" id="KW-0342">GTP-binding</keyword>
<dbReference type="PANTHER" id="PTHR45709:SF2">
    <property type="entry name" value="LARGE SUBUNIT GTPASE 1 HOMOLOG"/>
    <property type="match status" value="1"/>
</dbReference>
<keyword evidence="2" id="KW-0963">Cytoplasm</keyword>
<gene>
    <name evidence="9" type="ORF">ElyMa_000683800</name>
</gene>
<feature type="region of interest" description="Disordered" evidence="7">
    <location>
        <begin position="255"/>
        <end position="375"/>
    </location>
</feature>
<dbReference type="PANTHER" id="PTHR45709">
    <property type="entry name" value="LARGE SUBUNIT GTPASE 1 HOMOLOG-RELATED"/>
    <property type="match status" value="1"/>
</dbReference>
<dbReference type="Proteomes" id="UP000762676">
    <property type="component" value="Unassembled WGS sequence"/>
</dbReference>
<feature type="compositionally biased region" description="Basic residues" evidence="7">
    <location>
        <begin position="680"/>
        <end position="697"/>
    </location>
</feature>
<dbReference type="Gene3D" id="3.40.50.300">
    <property type="entry name" value="P-loop containing nucleotide triphosphate hydrolases"/>
    <property type="match status" value="2"/>
</dbReference>
<proteinExistence type="predicted"/>
<dbReference type="PROSITE" id="PS51721">
    <property type="entry name" value="G_CP"/>
    <property type="match status" value="1"/>
</dbReference>
<evidence type="ECO:0000256" key="1">
    <source>
        <dbReference type="ARBA" id="ARBA00004496"/>
    </source>
</evidence>
<dbReference type="GO" id="GO:0003924">
    <property type="term" value="F:GTPase activity"/>
    <property type="evidence" value="ECO:0007669"/>
    <property type="project" value="InterPro"/>
</dbReference>
<keyword evidence="4" id="KW-0378">Hydrolase</keyword>
<evidence type="ECO:0000256" key="3">
    <source>
        <dbReference type="ARBA" id="ARBA00022741"/>
    </source>
</evidence>
<evidence type="ECO:0000256" key="2">
    <source>
        <dbReference type="ARBA" id="ARBA00022490"/>
    </source>
</evidence>
<accession>A0AAV4GKH1</accession>
<dbReference type="AlphaFoldDB" id="A0AAV4GKH1"/>
<dbReference type="GO" id="GO:0005829">
    <property type="term" value="C:cytosol"/>
    <property type="evidence" value="ECO:0007669"/>
    <property type="project" value="TreeGrafter"/>
</dbReference>
<dbReference type="SUPFAM" id="SSF52540">
    <property type="entry name" value="P-loop containing nucleoside triphosphate hydrolases"/>
    <property type="match status" value="1"/>
</dbReference>
<evidence type="ECO:0000256" key="4">
    <source>
        <dbReference type="ARBA" id="ARBA00022801"/>
    </source>
</evidence>
<feature type="domain" description="CP-type G" evidence="8">
    <location>
        <begin position="165"/>
        <end position="471"/>
    </location>
</feature>
<reference evidence="9 10" key="1">
    <citation type="journal article" date="2021" name="Elife">
        <title>Chloroplast acquisition without the gene transfer in kleptoplastic sea slugs, Plakobranchus ocellatus.</title>
        <authorList>
            <person name="Maeda T."/>
            <person name="Takahashi S."/>
            <person name="Yoshida T."/>
            <person name="Shimamura S."/>
            <person name="Takaki Y."/>
            <person name="Nagai Y."/>
            <person name="Toyoda A."/>
            <person name="Suzuki Y."/>
            <person name="Arimoto A."/>
            <person name="Ishii H."/>
            <person name="Satoh N."/>
            <person name="Nishiyama T."/>
            <person name="Hasebe M."/>
            <person name="Maruyama T."/>
            <person name="Minagawa J."/>
            <person name="Obokata J."/>
            <person name="Shigenobu S."/>
        </authorList>
    </citation>
    <scope>NUCLEOTIDE SEQUENCE [LARGE SCALE GENOMIC DNA]</scope>
</reference>
<dbReference type="InterPro" id="IPR027417">
    <property type="entry name" value="P-loop_NTPase"/>
</dbReference>
<comment type="subcellular location">
    <subcellularLocation>
        <location evidence="1">Cytoplasm</location>
    </subcellularLocation>
</comment>
<sequence>MGRRKGQIAMMGNSLLVRDKHKRQGHRGNKEDSFLHTTDLDDGTSYNRINFQSVTEQSNLEDFLTTAEMAGKDFTAERQNIQIVMNPGQGKRLTEADMREISQAQNTHKALLQIPRRPNWDETTTKENLLLMERDSFTDWRRQLKMLEEKDHIQLTPYEKNLDFWRQLWRVIERSDVVVQIVDARNPLLFRCEDLETYVKQVDPRKSVMLLINKADYLTKHQRQLWVNYFNDIGLRIVFFSAMAEKEKMENEVKIIPPISTEKDQDLDVESDENDEGIEEEEEESDDEKGSGDDEDKDANVGNEPQSVEAEDLPEKFEESVAVKDNLNKEDDPESFVSRNTDHSHSRQKRSGSSVDEDTQNTESSKTSLASKNHPDIVTADELLDVFRSLAQPSSSSAAASQGPCDGKEQEKVKTVGMVGYPNVGKSSTINVILQQKKLAVSATPGKTKHFQTLYVDSGLMLCDCPGLVFPSFVATKAHLVINGILPIDELRDHVSPVNLICDRIPRVVLEATYSIMIPRPSLDDQADRIPTAEELLFSYGGMRGFMTQRGVPDAPRASRYILKDYVKGKLLYCEPPPGLEGKTFQDQDRVTKLELSRPISKKPPPQIKSAVDNEFFDKRTGKAHSRGKLGVADHVRVDTLQPSARQTEASSPAPLLGAVGGFAGSSSSLASTASGIGKPWKKHNNRNKKEKLRRLHRDLDVN</sequence>
<dbReference type="Pfam" id="PF01926">
    <property type="entry name" value="MMR_HSR1"/>
    <property type="match status" value="1"/>
</dbReference>
<comment type="caution">
    <text evidence="9">The sequence shown here is derived from an EMBL/GenBank/DDBJ whole genome shotgun (WGS) entry which is preliminary data.</text>
</comment>
<dbReference type="GO" id="GO:0005525">
    <property type="term" value="F:GTP binding"/>
    <property type="evidence" value="ECO:0007669"/>
    <property type="project" value="UniProtKB-KW"/>
</dbReference>
<feature type="region of interest" description="Disordered" evidence="7">
    <location>
        <begin position="667"/>
        <end position="703"/>
    </location>
</feature>
<evidence type="ECO:0000256" key="7">
    <source>
        <dbReference type="SAM" id="MobiDB-lite"/>
    </source>
</evidence>
<evidence type="ECO:0000313" key="10">
    <source>
        <dbReference type="Proteomes" id="UP000762676"/>
    </source>
</evidence>
<feature type="compositionally biased region" description="Polar residues" evidence="7">
    <location>
        <begin position="361"/>
        <end position="371"/>
    </location>
</feature>
<evidence type="ECO:0000313" key="9">
    <source>
        <dbReference type="EMBL" id="GFR84920.1"/>
    </source>
</evidence>
<name>A0AAV4GKH1_9GAST</name>
<keyword evidence="3" id="KW-0547">Nucleotide-binding</keyword>
<evidence type="ECO:0000256" key="6">
    <source>
        <dbReference type="ARBA" id="ARBA00040145"/>
    </source>
</evidence>
<feature type="compositionally biased region" description="Basic and acidic residues" evidence="7">
    <location>
        <begin position="313"/>
        <end position="330"/>
    </location>
</feature>
<protein>
    <recommendedName>
        <fullName evidence="6">Large subunit GTPase 1 homolog</fullName>
    </recommendedName>
</protein>
<organism evidence="9 10">
    <name type="scientific">Elysia marginata</name>
    <dbReference type="NCBI Taxonomy" id="1093978"/>
    <lineage>
        <taxon>Eukaryota</taxon>
        <taxon>Metazoa</taxon>
        <taxon>Spiralia</taxon>
        <taxon>Lophotrochozoa</taxon>
        <taxon>Mollusca</taxon>
        <taxon>Gastropoda</taxon>
        <taxon>Heterobranchia</taxon>
        <taxon>Euthyneura</taxon>
        <taxon>Panpulmonata</taxon>
        <taxon>Sacoglossa</taxon>
        <taxon>Placobranchoidea</taxon>
        <taxon>Plakobranchidae</taxon>
        <taxon>Elysia</taxon>
    </lineage>
</organism>
<dbReference type="EMBL" id="BMAT01001406">
    <property type="protein sequence ID" value="GFR84920.1"/>
    <property type="molecule type" value="Genomic_DNA"/>
</dbReference>
<dbReference type="CDD" id="cd01857">
    <property type="entry name" value="HSR1_MMR1"/>
    <property type="match status" value="1"/>
</dbReference>
<feature type="compositionally biased region" description="Low complexity" evidence="7">
    <location>
        <begin position="667"/>
        <end position="678"/>
    </location>
</feature>
<evidence type="ECO:0000256" key="5">
    <source>
        <dbReference type="ARBA" id="ARBA00023134"/>
    </source>
</evidence>